<evidence type="ECO:0000313" key="2">
    <source>
        <dbReference type="EMBL" id="KAJ1158688.1"/>
    </source>
</evidence>
<evidence type="ECO:0000256" key="1">
    <source>
        <dbReference type="SAM" id="MobiDB-lite"/>
    </source>
</evidence>
<sequence>MQSHPQYRPDLRRPVGAELLLLVAAPIGQEATLGYHASLPWRQGLMGQSWTQLGGGAATKQICCNEVRPAQGLPAGPTVTGAAGEPVESTDKLRQAG</sequence>
<accession>A0AAV7S6P5</accession>
<protein>
    <submittedName>
        <fullName evidence="2">Uncharacterized protein</fullName>
    </submittedName>
</protein>
<organism evidence="2 3">
    <name type="scientific">Pleurodeles waltl</name>
    <name type="common">Iberian ribbed newt</name>
    <dbReference type="NCBI Taxonomy" id="8319"/>
    <lineage>
        <taxon>Eukaryota</taxon>
        <taxon>Metazoa</taxon>
        <taxon>Chordata</taxon>
        <taxon>Craniata</taxon>
        <taxon>Vertebrata</taxon>
        <taxon>Euteleostomi</taxon>
        <taxon>Amphibia</taxon>
        <taxon>Batrachia</taxon>
        <taxon>Caudata</taxon>
        <taxon>Salamandroidea</taxon>
        <taxon>Salamandridae</taxon>
        <taxon>Pleurodelinae</taxon>
        <taxon>Pleurodeles</taxon>
    </lineage>
</organism>
<comment type="caution">
    <text evidence="2">The sequence shown here is derived from an EMBL/GenBank/DDBJ whole genome shotgun (WGS) entry which is preliminary data.</text>
</comment>
<reference evidence="2" key="1">
    <citation type="journal article" date="2022" name="bioRxiv">
        <title>Sequencing and chromosome-scale assembly of the giantPleurodeles waltlgenome.</title>
        <authorList>
            <person name="Brown T."/>
            <person name="Elewa A."/>
            <person name="Iarovenko S."/>
            <person name="Subramanian E."/>
            <person name="Araus A.J."/>
            <person name="Petzold A."/>
            <person name="Susuki M."/>
            <person name="Suzuki K.-i.T."/>
            <person name="Hayashi T."/>
            <person name="Toyoda A."/>
            <person name="Oliveira C."/>
            <person name="Osipova E."/>
            <person name="Leigh N.D."/>
            <person name="Simon A."/>
            <person name="Yun M.H."/>
        </authorList>
    </citation>
    <scope>NUCLEOTIDE SEQUENCE</scope>
    <source>
        <strain evidence="2">20211129_DDA</strain>
        <tissue evidence="2">Liver</tissue>
    </source>
</reference>
<dbReference type="EMBL" id="JANPWB010000009">
    <property type="protein sequence ID" value="KAJ1158688.1"/>
    <property type="molecule type" value="Genomic_DNA"/>
</dbReference>
<feature type="region of interest" description="Disordered" evidence="1">
    <location>
        <begin position="73"/>
        <end position="97"/>
    </location>
</feature>
<dbReference type="AlphaFoldDB" id="A0AAV7S6P5"/>
<gene>
    <name evidence="2" type="ORF">NDU88_011376</name>
</gene>
<keyword evidence="3" id="KW-1185">Reference proteome</keyword>
<proteinExistence type="predicted"/>
<dbReference type="Proteomes" id="UP001066276">
    <property type="component" value="Chromosome 5"/>
</dbReference>
<name>A0AAV7S6P5_PLEWA</name>
<evidence type="ECO:0000313" key="3">
    <source>
        <dbReference type="Proteomes" id="UP001066276"/>
    </source>
</evidence>